<keyword evidence="5" id="KW-1185">Reference proteome</keyword>
<dbReference type="InterPro" id="IPR001296">
    <property type="entry name" value="Glyco_trans_1"/>
</dbReference>
<name>A0A2V3U9E8_9HYPH</name>
<dbReference type="Gene3D" id="3.40.50.2000">
    <property type="entry name" value="Glycogen Phosphorylase B"/>
    <property type="match status" value="2"/>
</dbReference>
<dbReference type="GO" id="GO:0016758">
    <property type="term" value="F:hexosyltransferase activity"/>
    <property type="evidence" value="ECO:0007669"/>
    <property type="project" value="TreeGrafter"/>
</dbReference>
<dbReference type="PANTHER" id="PTHR45947:SF3">
    <property type="entry name" value="SULFOQUINOVOSYL TRANSFERASE SQD2"/>
    <property type="match status" value="1"/>
</dbReference>
<evidence type="ECO:0008006" key="6">
    <source>
        <dbReference type="Google" id="ProtNLM"/>
    </source>
</evidence>
<dbReference type="SUPFAM" id="SSF53756">
    <property type="entry name" value="UDP-Glycosyltransferase/glycogen phosphorylase"/>
    <property type="match status" value="1"/>
</dbReference>
<dbReference type="EMBL" id="QJJK01000005">
    <property type="protein sequence ID" value="PXW58934.1"/>
    <property type="molecule type" value="Genomic_DNA"/>
</dbReference>
<dbReference type="InterPro" id="IPR001173">
    <property type="entry name" value="Glyco_trans_2-like"/>
</dbReference>
<dbReference type="InterPro" id="IPR028098">
    <property type="entry name" value="Glyco_trans_4-like_N"/>
</dbReference>
<dbReference type="CDD" id="cd03801">
    <property type="entry name" value="GT4_PimA-like"/>
    <property type="match status" value="1"/>
</dbReference>
<evidence type="ECO:0000259" key="1">
    <source>
        <dbReference type="Pfam" id="PF00534"/>
    </source>
</evidence>
<evidence type="ECO:0000313" key="5">
    <source>
        <dbReference type="Proteomes" id="UP000248021"/>
    </source>
</evidence>
<evidence type="ECO:0000313" key="4">
    <source>
        <dbReference type="EMBL" id="PXW58934.1"/>
    </source>
</evidence>
<dbReference type="SUPFAM" id="SSF53448">
    <property type="entry name" value="Nucleotide-diphospho-sugar transferases"/>
    <property type="match status" value="1"/>
</dbReference>
<feature type="domain" description="Glycosyltransferase 2-like" evidence="2">
    <location>
        <begin position="10"/>
        <end position="176"/>
    </location>
</feature>
<dbReference type="OrthoDB" id="5291101at2"/>
<evidence type="ECO:0000259" key="2">
    <source>
        <dbReference type="Pfam" id="PF00535"/>
    </source>
</evidence>
<gene>
    <name evidence="4" type="ORF">C7450_105283</name>
</gene>
<dbReference type="Pfam" id="PF00534">
    <property type="entry name" value="Glycos_transf_1"/>
    <property type="match status" value="1"/>
</dbReference>
<accession>A0A2V3U9E8</accession>
<reference evidence="4 5" key="1">
    <citation type="submission" date="2018-05" db="EMBL/GenBank/DDBJ databases">
        <title>Genomic Encyclopedia of Type Strains, Phase IV (KMG-IV): sequencing the most valuable type-strain genomes for metagenomic binning, comparative biology and taxonomic classification.</title>
        <authorList>
            <person name="Goeker M."/>
        </authorList>
    </citation>
    <scope>NUCLEOTIDE SEQUENCE [LARGE SCALE GENOMIC DNA]</scope>
    <source>
        <strain evidence="4 5">DSM 6462</strain>
    </source>
</reference>
<dbReference type="Pfam" id="PF00535">
    <property type="entry name" value="Glycos_transf_2"/>
    <property type="match status" value="1"/>
</dbReference>
<dbReference type="Pfam" id="PF13439">
    <property type="entry name" value="Glyco_transf_4"/>
    <property type="match status" value="1"/>
</dbReference>
<dbReference type="InterPro" id="IPR029044">
    <property type="entry name" value="Nucleotide-diphossugar_trans"/>
</dbReference>
<organism evidence="4 5">
    <name type="scientific">Chelatococcus asaccharovorans</name>
    <dbReference type="NCBI Taxonomy" id="28210"/>
    <lineage>
        <taxon>Bacteria</taxon>
        <taxon>Pseudomonadati</taxon>
        <taxon>Pseudomonadota</taxon>
        <taxon>Alphaproteobacteria</taxon>
        <taxon>Hyphomicrobiales</taxon>
        <taxon>Chelatococcaceae</taxon>
        <taxon>Chelatococcus</taxon>
    </lineage>
</organism>
<dbReference type="InterPro" id="IPR050194">
    <property type="entry name" value="Glycosyltransferase_grp1"/>
</dbReference>
<proteinExistence type="predicted"/>
<evidence type="ECO:0000259" key="3">
    <source>
        <dbReference type="Pfam" id="PF13439"/>
    </source>
</evidence>
<dbReference type="RefSeq" id="WP_110374985.1">
    <property type="nucleotide sequence ID" value="NZ_JAHBRY010000001.1"/>
</dbReference>
<dbReference type="PANTHER" id="PTHR45947">
    <property type="entry name" value="SULFOQUINOVOSYL TRANSFERASE SQD2"/>
    <property type="match status" value="1"/>
</dbReference>
<protein>
    <recommendedName>
        <fullName evidence="6">Glycosyltransferase involved in cell wall biosynthesis</fullName>
    </recommendedName>
</protein>
<sequence length="751" mass="82153">MHRQQLPTVSVIINTLNRASYLANTLAALKLQRYANFEVIVVNGPSEDGTDAILAAFGDTIRVARCDIANLSASRNIGLGLACGEIVAFLDDDAIPEPTWLEALVRPFEDPQVGAAGGFIRDHTGVGFQVRVVTCDRTGRLETFMSERSANLDQRPGADRVLSATGANVAFRRDLIVELGGFDENYRYLLEETDLNFRIMDAGYRNVAVPQAEVHHKYAPSHIRNAARVPQSLYAISRSTYYFALRHGTGHVDPALIEKRLARFRRDRSRDIALLAREGHIDLARKASLITDLVQGEADGRAAAARLPLTPLTPPVAAPMVFRPSRLRVDGERLRICLLSQQYTAGPMGGIGNWTQTLAEGLAAEGHEISVIADAAPGHGESVDFERGVFVHRLTHRRTISPSRLKLPSAVRHLEGRSVRCFDEAMRIHSLRGLDLVSGPIWDLEPFACLTSGLLPTAVSLHTTYGLARPHKPDWQAGDVIQQTMLDEVVAAERWILANAPFLLSNSSPIINDLEQVYKLPGLLGPRATLVPHGVPDRRSQSPMPPNNDGRVTAVFIGRLEPRKGADALLAAAPLLLDAVPNLDLVLVGQDVPIDASGATLRQRFLAKAEPETVARVTFCGNVPADELRAWYERADFILAPSRYESFGLVYVEAMMHGKAVIAGAQGGGADIVLPGETGLLVNPDDMEDFIDAMVQLALSPHDRERMGRGGRKRYEDHFSVAAMVSGVEAAFAQWIHTLRSFDRPFACLRT</sequence>
<dbReference type="AlphaFoldDB" id="A0A2V3U9E8"/>
<comment type="caution">
    <text evidence="4">The sequence shown here is derived from an EMBL/GenBank/DDBJ whole genome shotgun (WGS) entry which is preliminary data.</text>
</comment>
<dbReference type="Proteomes" id="UP000248021">
    <property type="component" value="Unassembled WGS sequence"/>
</dbReference>
<feature type="domain" description="Glycosyl transferase family 1" evidence="1">
    <location>
        <begin position="544"/>
        <end position="714"/>
    </location>
</feature>
<feature type="domain" description="Glycosyltransferase subfamily 4-like N-terminal" evidence="3">
    <location>
        <begin position="348"/>
        <end position="537"/>
    </location>
</feature>
<dbReference type="Gene3D" id="3.90.550.10">
    <property type="entry name" value="Spore Coat Polysaccharide Biosynthesis Protein SpsA, Chain A"/>
    <property type="match status" value="1"/>
</dbReference>